<feature type="region of interest" description="Disordered" evidence="1">
    <location>
        <begin position="1"/>
        <end position="29"/>
    </location>
</feature>
<dbReference type="Pfam" id="PF19861">
    <property type="entry name" value="DUF6335"/>
    <property type="match status" value="1"/>
</dbReference>
<protein>
    <submittedName>
        <fullName evidence="2">DUF6335 family protein</fullName>
    </submittedName>
</protein>
<evidence type="ECO:0000313" key="2">
    <source>
        <dbReference type="EMBL" id="MEP0864830.1"/>
    </source>
</evidence>
<dbReference type="InterPro" id="IPR046298">
    <property type="entry name" value="DUF6335"/>
</dbReference>
<proteinExistence type="predicted"/>
<evidence type="ECO:0000313" key="3">
    <source>
        <dbReference type="Proteomes" id="UP001442494"/>
    </source>
</evidence>
<dbReference type="EMBL" id="JAMPKK010000017">
    <property type="protein sequence ID" value="MEP0864830.1"/>
    <property type="molecule type" value="Genomic_DNA"/>
</dbReference>
<sequence length="162" mass="17358">MADKTRKADKETKIRDQGNLSDVPIEDTDLVSDIPVEDTGEPIISDLPQAITESLGTGVAVEPGLEIGGRTMRDRMEQYTSAGPELTGGDIDARWDQAEAVGDEAVGGTVATPDQNVVDELGVAVGLDYDDGVSLQTNDILESRDAGRWELDPMSAEDYPEH</sequence>
<evidence type="ECO:0000256" key="1">
    <source>
        <dbReference type="SAM" id="MobiDB-lite"/>
    </source>
</evidence>
<keyword evidence="3" id="KW-1185">Reference proteome</keyword>
<comment type="caution">
    <text evidence="2">The sequence shown here is derived from an EMBL/GenBank/DDBJ whole genome shotgun (WGS) entry which is preliminary data.</text>
</comment>
<organism evidence="2 3">
    <name type="scientific">Funiculus sociatus GB2-A5</name>
    <dbReference type="NCBI Taxonomy" id="2933946"/>
    <lineage>
        <taxon>Bacteria</taxon>
        <taxon>Bacillati</taxon>
        <taxon>Cyanobacteriota</taxon>
        <taxon>Cyanophyceae</taxon>
        <taxon>Coleofasciculales</taxon>
        <taxon>Coleofasciculaceae</taxon>
        <taxon>Funiculus</taxon>
    </lineage>
</organism>
<dbReference type="Proteomes" id="UP001442494">
    <property type="component" value="Unassembled WGS sequence"/>
</dbReference>
<accession>A0ABV0JNH1</accession>
<name>A0ABV0JNH1_9CYAN</name>
<feature type="compositionally biased region" description="Basic and acidic residues" evidence="1">
    <location>
        <begin position="1"/>
        <end position="16"/>
    </location>
</feature>
<dbReference type="RefSeq" id="WP_199295357.1">
    <property type="nucleotide sequence ID" value="NZ_JAMPKK010000017.1"/>
</dbReference>
<reference evidence="2 3" key="1">
    <citation type="submission" date="2022-04" db="EMBL/GenBank/DDBJ databases">
        <title>Positive selection, recombination, and allopatry shape intraspecific diversity of widespread and dominant cyanobacteria.</title>
        <authorList>
            <person name="Wei J."/>
            <person name="Shu W."/>
            <person name="Hu C."/>
        </authorList>
    </citation>
    <scope>NUCLEOTIDE SEQUENCE [LARGE SCALE GENOMIC DNA]</scope>
    <source>
        <strain evidence="2 3">GB2-A5</strain>
    </source>
</reference>
<gene>
    <name evidence="2" type="ORF">NDI37_10150</name>
</gene>